<evidence type="ECO:0000313" key="1">
    <source>
        <dbReference type="EMBL" id="RNA38721.1"/>
    </source>
</evidence>
<comment type="caution">
    <text evidence="1">The sequence shown here is derived from an EMBL/GenBank/DDBJ whole genome shotgun (WGS) entry which is preliminary data.</text>
</comment>
<accession>A0A3M7SS83</accession>
<organism evidence="1 2">
    <name type="scientific">Brachionus plicatilis</name>
    <name type="common">Marine rotifer</name>
    <name type="synonym">Brachionus muelleri</name>
    <dbReference type="NCBI Taxonomy" id="10195"/>
    <lineage>
        <taxon>Eukaryota</taxon>
        <taxon>Metazoa</taxon>
        <taxon>Spiralia</taxon>
        <taxon>Gnathifera</taxon>
        <taxon>Rotifera</taxon>
        <taxon>Eurotatoria</taxon>
        <taxon>Monogononta</taxon>
        <taxon>Pseudotrocha</taxon>
        <taxon>Ploima</taxon>
        <taxon>Brachionidae</taxon>
        <taxon>Brachionus</taxon>
    </lineage>
</organism>
<protein>
    <submittedName>
        <fullName evidence="1">Uncharacterized protein</fullName>
    </submittedName>
</protein>
<name>A0A3M7SS83_BRAPC</name>
<keyword evidence="2" id="KW-1185">Reference proteome</keyword>
<reference evidence="1 2" key="1">
    <citation type="journal article" date="2018" name="Sci. Rep.">
        <title>Genomic signatures of local adaptation to the degree of environmental predictability in rotifers.</title>
        <authorList>
            <person name="Franch-Gras L."/>
            <person name="Hahn C."/>
            <person name="Garcia-Roger E.M."/>
            <person name="Carmona M.J."/>
            <person name="Serra M."/>
            <person name="Gomez A."/>
        </authorList>
    </citation>
    <scope>NUCLEOTIDE SEQUENCE [LARGE SCALE GENOMIC DNA]</scope>
    <source>
        <strain evidence="1">HYR1</strain>
    </source>
</reference>
<evidence type="ECO:0000313" key="2">
    <source>
        <dbReference type="Proteomes" id="UP000276133"/>
    </source>
</evidence>
<dbReference type="AlphaFoldDB" id="A0A3M7SS83"/>
<proteinExistence type="predicted"/>
<dbReference type="Proteomes" id="UP000276133">
    <property type="component" value="Unassembled WGS sequence"/>
</dbReference>
<dbReference type="EMBL" id="REGN01000830">
    <property type="protein sequence ID" value="RNA38721.1"/>
    <property type="molecule type" value="Genomic_DNA"/>
</dbReference>
<gene>
    <name evidence="1" type="ORF">BpHYR1_013976</name>
</gene>
<sequence length="71" mass="8339">MINSKILNRKHWPFFLHLKKFKLILITLIYSKQPCSDDLLSEAIHGSYFTLAIGKKLVCGCLGHFEWRWCS</sequence>